<gene>
    <name evidence="8" type="ORF">B0H15DRAFT_864546</name>
</gene>
<accession>A0AAD6TVI9</accession>
<evidence type="ECO:0000256" key="4">
    <source>
        <dbReference type="ARBA" id="ARBA00023136"/>
    </source>
</evidence>
<dbReference type="EMBL" id="JARJCN010000084">
    <property type="protein sequence ID" value="KAJ7076209.1"/>
    <property type="molecule type" value="Genomic_DNA"/>
</dbReference>
<dbReference type="Proteomes" id="UP001222325">
    <property type="component" value="Unassembled WGS sequence"/>
</dbReference>
<evidence type="ECO:0000259" key="7">
    <source>
        <dbReference type="Pfam" id="PF20684"/>
    </source>
</evidence>
<keyword evidence="4 6" id="KW-0472">Membrane</keyword>
<proteinExistence type="inferred from homology"/>
<comment type="similarity">
    <text evidence="5">Belongs to the SAT4 family.</text>
</comment>
<name>A0AAD6TVI9_9AGAR</name>
<feature type="transmembrane region" description="Helical" evidence="6">
    <location>
        <begin position="114"/>
        <end position="136"/>
    </location>
</feature>
<protein>
    <recommendedName>
        <fullName evidence="7">Rhodopsin domain-containing protein</fullName>
    </recommendedName>
</protein>
<dbReference type="AlphaFoldDB" id="A0AAD6TVI9"/>
<dbReference type="PANTHER" id="PTHR33048:SF47">
    <property type="entry name" value="INTEGRAL MEMBRANE PROTEIN-RELATED"/>
    <property type="match status" value="1"/>
</dbReference>
<evidence type="ECO:0000313" key="8">
    <source>
        <dbReference type="EMBL" id="KAJ7076209.1"/>
    </source>
</evidence>
<evidence type="ECO:0000256" key="6">
    <source>
        <dbReference type="SAM" id="Phobius"/>
    </source>
</evidence>
<dbReference type="GO" id="GO:0016020">
    <property type="term" value="C:membrane"/>
    <property type="evidence" value="ECO:0007669"/>
    <property type="project" value="UniProtKB-SubCell"/>
</dbReference>
<reference evidence="8" key="1">
    <citation type="submission" date="2023-03" db="EMBL/GenBank/DDBJ databases">
        <title>Massive genome expansion in bonnet fungi (Mycena s.s.) driven by repeated elements and novel gene families across ecological guilds.</title>
        <authorList>
            <consortium name="Lawrence Berkeley National Laboratory"/>
            <person name="Harder C.B."/>
            <person name="Miyauchi S."/>
            <person name="Viragh M."/>
            <person name="Kuo A."/>
            <person name="Thoen E."/>
            <person name="Andreopoulos B."/>
            <person name="Lu D."/>
            <person name="Skrede I."/>
            <person name="Drula E."/>
            <person name="Henrissat B."/>
            <person name="Morin E."/>
            <person name="Kohler A."/>
            <person name="Barry K."/>
            <person name="LaButti K."/>
            <person name="Morin E."/>
            <person name="Salamov A."/>
            <person name="Lipzen A."/>
            <person name="Mereny Z."/>
            <person name="Hegedus B."/>
            <person name="Baldrian P."/>
            <person name="Stursova M."/>
            <person name="Weitz H."/>
            <person name="Taylor A."/>
            <person name="Grigoriev I.V."/>
            <person name="Nagy L.G."/>
            <person name="Martin F."/>
            <person name="Kauserud H."/>
        </authorList>
    </citation>
    <scope>NUCLEOTIDE SEQUENCE</scope>
    <source>
        <strain evidence="8">CBHHK173m</strain>
    </source>
</reference>
<evidence type="ECO:0000256" key="3">
    <source>
        <dbReference type="ARBA" id="ARBA00022989"/>
    </source>
</evidence>
<evidence type="ECO:0000256" key="1">
    <source>
        <dbReference type="ARBA" id="ARBA00004141"/>
    </source>
</evidence>
<organism evidence="8 9">
    <name type="scientific">Mycena belliarum</name>
    <dbReference type="NCBI Taxonomy" id="1033014"/>
    <lineage>
        <taxon>Eukaryota</taxon>
        <taxon>Fungi</taxon>
        <taxon>Dikarya</taxon>
        <taxon>Basidiomycota</taxon>
        <taxon>Agaricomycotina</taxon>
        <taxon>Agaricomycetes</taxon>
        <taxon>Agaricomycetidae</taxon>
        <taxon>Agaricales</taxon>
        <taxon>Marasmiineae</taxon>
        <taxon>Mycenaceae</taxon>
        <taxon>Mycena</taxon>
    </lineage>
</organism>
<keyword evidence="9" id="KW-1185">Reference proteome</keyword>
<feature type="domain" description="Rhodopsin" evidence="7">
    <location>
        <begin position="29"/>
        <end position="232"/>
    </location>
</feature>
<feature type="transmembrane region" description="Helical" evidence="6">
    <location>
        <begin position="44"/>
        <end position="64"/>
    </location>
</feature>
<dbReference type="PANTHER" id="PTHR33048">
    <property type="entry name" value="PTH11-LIKE INTEGRAL MEMBRANE PROTEIN (AFU_ORTHOLOGUE AFUA_5G11245)"/>
    <property type="match status" value="1"/>
</dbReference>
<dbReference type="InterPro" id="IPR052337">
    <property type="entry name" value="SAT4-like"/>
</dbReference>
<evidence type="ECO:0000313" key="9">
    <source>
        <dbReference type="Proteomes" id="UP001222325"/>
    </source>
</evidence>
<feature type="transmembrane region" description="Helical" evidence="6">
    <location>
        <begin position="232"/>
        <end position="251"/>
    </location>
</feature>
<feature type="transmembrane region" description="Helical" evidence="6">
    <location>
        <begin position="156"/>
        <end position="181"/>
    </location>
</feature>
<evidence type="ECO:0000256" key="2">
    <source>
        <dbReference type="ARBA" id="ARBA00022692"/>
    </source>
</evidence>
<evidence type="ECO:0000256" key="5">
    <source>
        <dbReference type="ARBA" id="ARBA00038359"/>
    </source>
</evidence>
<keyword evidence="3 6" id="KW-1133">Transmembrane helix</keyword>
<sequence length="349" mass="39157">MSTTGPTIKQLTIVNAVLLPFACLVTFFRLYLRYARRRLWWDDFWAFVSAMFSFVWIGSLTLHLKDPGTSTIPQNSKIAIYYILAQAFYIVGWTARISILFTVIRLAFGTFRRILSVVAILFFVAWAVLFAQVWWVCERQPGWKDQPLPQCQLGRNVAIAQVITDVLSDAMLIAAPLRLLWRVHLHRGLKFRLLAVFTTSLITTAVGMYHAFTILRIGGFTEAMAGIIEMSTSLLVANLAVIVTFVFSLGAEGDSDNREPLSRPTQTFGSAGTKRARLATTFGGLETTVHAEEPVKVQVHISESDDRWTDPGRSGGWNKSATVVGRGEYEQERIEKLELKAMPPLPQQV</sequence>
<comment type="subcellular location">
    <subcellularLocation>
        <location evidence="1">Membrane</location>
        <topology evidence="1">Multi-pass membrane protein</topology>
    </subcellularLocation>
</comment>
<feature type="transmembrane region" description="Helical" evidence="6">
    <location>
        <begin position="79"/>
        <end position="102"/>
    </location>
</feature>
<dbReference type="InterPro" id="IPR049326">
    <property type="entry name" value="Rhodopsin_dom_fungi"/>
</dbReference>
<dbReference type="Pfam" id="PF20684">
    <property type="entry name" value="Fung_rhodopsin"/>
    <property type="match status" value="1"/>
</dbReference>
<comment type="caution">
    <text evidence="8">The sequence shown here is derived from an EMBL/GenBank/DDBJ whole genome shotgun (WGS) entry which is preliminary data.</text>
</comment>
<feature type="transmembrane region" description="Helical" evidence="6">
    <location>
        <begin position="193"/>
        <end position="212"/>
    </location>
</feature>
<keyword evidence="2 6" id="KW-0812">Transmembrane</keyword>
<feature type="transmembrane region" description="Helical" evidence="6">
    <location>
        <begin position="12"/>
        <end position="32"/>
    </location>
</feature>